<dbReference type="PaxDb" id="39947-A0A0P0WQU1"/>
<evidence type="ECO:0000313" key="2">
    <source>
        <dbReference type="EMBL" id="BAS95245.1"/>
    </source>
</evidence>
<reference evidence="2 3" key="2">
    <citation type="journal article" date="2013" name="Plant Cell Physiol.">
        <title>Rice Annotation Project Database (RAP-DB): an integrative and interactive database for rice genomics.</title>
        <authorList>
            <person name="Sakai H."/>
            <person name="Lee S.S."/>
            <person name="Tanaka T."/>
            <person name="Numa H."/>
            <person name="Kim J."/>
            <person name="Kawahara Y."/>
            <person name="Wakimoto H."/>
            <person name="Yang C.C."/>
            <person name="Iwamoto M."/>
            <person name="Abe T."/>
            <person name="Yamada Y."/>
            <person name="Muto A."/>
            <person name="Inokuchi H."/>
            <person name="Ikemura T."/>
            <person name="Matsumoto T."/>
            <person name="Sasaki T."/>
            <person name="Itoh T."/>
        </authorList>
    </citation>
    <scope>NUCLEOTIDE SEQUENCE [LARGE SCALE GENOMIC DNA]</scope>
    <source>
        <strain evidence="3">cv. Nipponbare</strain>
    </source>
</reference>
<reference evidence="2 3" key="3">
    <citation type="journal article" date="2013" name="Rice">
        <title>Improvement of the Oryza sativa Nipponbare reference genome using next generation sequence and optical map data.</title>
        <authorList>
            <person name="Kawahara Y."/>
            <person name="de la Bastide M."/>
            <person name="Hamilton J.P."/>
            <person name="Kanamori H."/>
            <person name="McCombie W.R."/>
            <person name="Ouyang S."/>
            <person name="Schwartz D.C."/>
            <person name="Tanaka T."/>
            <person name="Wu J."/>
            <person name="Zhou S."/>
            <person name="Childs K.L."/>
            <person name="Davidson R.M."/>
            <person name="Lin H."/>
            <person name="Quesada-Ocampo L."/>
            <person name="Vaillancourt B."/>
            <person name="Sakai H."/>
            <person name="Lee S.S."/>
            <person name="Kim J."/>
            <person name="Numa H."/>
            <person name="Itoh T."/>
            <person name="Buell C.R."/>
            <person name="Matsumoto T."/>
        </authorList>
    </citation>
    <scope>NUCLEOTIDE SEQUENCE [LARGE SCALE GENOMIC DNA]</scope>
    <source>
        <strain evidence="3">cv. Nipponbare</strain>
    </source>
</reference>
<dbReference type="Proteomes" id="UP000059680">
    <property type="component" value="Chromosome 5"/>
</dbReference>
<evidence type="ECO:0000256" key="1">
    <source>
        <dbReference type="SAM" id="MobiDB-lite"/>
    </source>
</evidence>
<gene>
    <name evidence="2" type="ordered locus">Os05g0553900</name>
    <name evidence="2" type="ORF">OSNPB_050553900</name>
</gene>
<organism evidence="2 3">
    <name type="scientific">Oryza sativa subsp. japonica</name>
    <name type="common">Rice</name>
    <dbReference type="NCBI Taxonomy" id="39947"/>
    <lineage>
        <taxon>Eukaryota</taxon>
        <taxon>Viridiplantae</taxon>
        <taxon>Streptophyta</taxon>
        <taxon>Embryophyta</taxon>
        <taxon>Tracheophyta</taxon>
        <taxon>Spermatophyta</taxon>
        <taxon>Magnoliopsida</taxon>
        <taxon>Liliopsida</taxon>
        <taxon>Poales</taxon>
        <taxon>Poaceae</taxon>
        <taxon>BOP clade</taxon>
        <taxon>Oryzoideae</taxon>
        <taxon>Oryzeae</taxon>
        <taxon>Oryzinae</taxon>
        <taxon>Oryza</taxon>
        <taxon>Oryza sativa</taxon>
    </lineage>
</organism>
<protein>
    <submittedName>
        <fullName evidence="2">Os05g0553900 protein</fullName>
    </submittedName>
</protein>
<proteinExistence type="predicted"/>
<accession>A0A0P0WQU1</accession>
<sequence length="103" mass="11227">MSDAAMQKPASTGGAIRNSRGNSLQPMVAVAKTSVCRKDGMRVRALTHCGSVIGIATASEQACRSKPTQRQNRLMLQMTKRPWCETSNAGATQLRLVYENLKF</sequence>
<dbReference type="InParanoid" id="A0A0P0WQU1"/>
<dbReference type="AlphaFoldDB" id="A0A0P0WQU1"/>
<evidence type="ECO:0000313" key="3">
    <source>
        <dbReference type="Proteomes" id="UP000059680"/>
    </source>
</evidence>
<name>A0A0P0WQU1_ORYSJ</name>
<dbReference type="EMBL" id="AP014961">
    <property type="protein sequence ID" value="BAS95245.1"/>
    <property type="molecule type" value="Genomic_DNA"/>
</dbReference>
<keyword evidence="3" id="KW-1185">Reference proteome</keyword>
<feature type="region of interest" description="Disordered" evidence="1">
    <location>
        <begin position="1"/>
        <end position="23"/>
    </location>
</feature>
<reference evidence="3" key="1">
    <citation type="journal article" date="2005" name="Nature">
        <title>The map-based sequence of the rice genome.</title>
        <authorList>
            <consortium name="International rice genome sequencing project (IRGSP)"/>
            <person name="Matsumoto T."/>
            <person name="Wu J."/>
            <person name="Kanamori H."/>
            <person name="Katayose Y."/>
            <person name="Fujisawa M."/>
            <person name="Namiki N."/>
            <person name="Mizuno H."/>
            <person name="Yamamoto K."/>
            <person name="Antonio B.A."/>
            <person name="Baba T."/>
            <person name="Sakata K."/>
            <person name="Nagamura Y."/>
            <person name="Aoki H."/>
            <person name="Arikawa K."/>
            <person name="Arita K."/>
            <person name="Bito T."/>
            <person name="Chiden Y."/>
            <person name="Fujitsuka N."/>
            <person name="Fukunaka R."/>
            <person name="Hamada M."/>
            <person name="Harada C."/>
            <person name="Hayashi A."/>
            <person name="Hijishita S."/>
            <person name="Honda M."/>
            <person name="Hosokawa S."/>
            <person name="Ichikawa Y."/>
            <person name="Idonuma A."/>
            <person name="Iijima M."/>
            <person name="Ikeda M."/>
            <person name="Ikeno M."/>
            <person name="Ito K."/>
            <person name="Ito S."/>
            <person name="Ito T."/>
            <person name="Ito Y."/>
            <person name="Ito Y."/>
            <person name="Iwabuchi A."/>
            <person name="Kamiya K."/>
            <person name="Karasawa W."/>
            <person name="Kurita K."/>
            <person name="Katagiri S."/>
            <person name="Kikuta A."/>
            <person name="Kobayashi H."/>
            <person name="Kobayashi N."/>
            <person name="Machita K."/>
            <person name="Maehara T."/>
            <person name="Masukawa M."/>
            <person name="Mizubayashi T."/>
            <person name="Mukai Y."/>
            <person name="Nagasaki H."/>
            <person name="Nagata Y."/>
            <person name="Naito S."/>
            <person name="Nakashima M."/>
            <person name="Nakama Y."/>
            <person name="Nakamichi Y."/>
            <person name="Nakamura M."/>
            <person name="Meguro A."/>
            <person name="Negishi M."/>
            <person name="Ohta I."/>
            <person name="Ohta T."/>
            <person name="Okamoto M."/>
            <person name="Ono N."/>
            <person name="Saji S."/>
            <person name="Sakaguchi M."/>
            <person name="Sakai K."/>
            <person name="Shibata M."/>
            <person name="Shimokawa T."/>
            <person name="Song J."/>
            <person name="Takazaki Y."/>
            <person name="Terasawa K."/>
            <person name="Tsugane M."/>
            <person name="Tsuji K."/>
            <person name="Ueda S."/>
            <person name="Waki K."/>
            <person name="Yamagata H."/>
            <person name="Yamamoto M."/>
            <person name="Yamamoto S."/>
            <person name="Yamane H."/>
            <person name="Yoshiki S."/>
            <person name="Yoshihara R."/>
            <person name="Yukawa K."/>
            <person name="Zhong H."/>
            <person name="Yano M."/>
            <person name="Yuan Q."/>
            <person name="Ouyang S."/>
            <person name="Liu J."/>
            <person name="Jones K.M."/>
            <person name="Gansberger K."/>
            <person name="Moffat K."/>
            <person name="Hill J."/>
            <person name="Bera J."/>
            <person name="Fadrosh D."/>
            <person name="Jin S."/>
            <person name="Johri S."/>
            <person name="Kim M."/>
            <person name="Overton L."/>
            <person name="Reardon M."/>
            <person name="Tsitrin T."/>
            <person name="Vuong H."/>
            <person name="Weaver B."/>
            <person name="Ciecko A."/>
            <person name="Tallon L."/>
            <person name="Jackson J."/>
            <person name="Pai G."/>
            <person name="Aken S.V."/>
            <person name="Utterback T."/>
            <person name="Reidmuller S."/>
            <person name="Feldblyum T."/>
            <person name="Hsiao J."/>
            <person name="Zismann V."/>
            <person name="Iobst S."/>
            <person name="de Vazeille A.R."/>
            <person name="Buell C.R."/>
            <person name="Ying K."/>
            <person name="Li Y."/>
            <person name="Lu T."/>
            <person name="Huang Y."/>
            <person name="Zhao Q."/>
            <person name="Feng Q."/>
            <person name="Zhang L."/>
            <person name="Zhu J."/>
            <person name="Weng Q."/>
            <person name="Mu J."/>
            <person name="Lu Y."/>
            <person name="Fan D."/>
            <person name="Liu Y."/>
            <person name="Guan J."/>
            <person name="Zhang Y."/>
            <person name="Yu S."/>
            <person name="Liu X."/>
            <person name="Zhang Y."/>
            <person name="Hong G."/>
            <person name="Han B."/>
            <person name="Choisne N."/>
            <person name="Demange N."/>
            <person name="Orjeda G."/>
            <person name="Samain S."/>
            <person name="Cattolico L."/>
            <person name="Pelletier E."/>
            <person name="Couloux A."/>
            <person name="Segurens B."/>
            <person name="Wincker P."/>
            <person name="D'Hont A."/>
            <person name="Scarpelli C."/>
            <person name="Weissenbach J."/>
            <person name="Salanoubat M."/>
            <person name="Quetier F."/>
            <person name="Yu Y."/>
            <person name="Kim H.R."/>
            <person name="Rambo T."/>
            <person name="Currie J."/>
            <person name="Collura K."/>
            <person name="Luo M."/>
            <person name="Yang T."/>
            <person name="Ammiraju J.S.S."/>
            <person name="Engler F."/>
            <person name="Soderlund C."/>
            <person name="Wing R.A."/>
            <person name="Palmer L.E."/>
            <person name="de la Bastide M."/>
            <person name="Spiegel L."/>
            <person name="Nascimento L."/>
            <person name="Zutavern T."/>
            <person name="O'Shaughnessy A."/>
            <person name="Dike S."/>
            <person name="Dedhia N."/>
            <person name="Preston R."/>
            <person name="Balija V."/>
            <person name="McCombie W.R."/>
            <person name="Chow T."/>
            <person name="Chen H."/>
            <person name="Chung M."/>
            <person name="Chen C."/>
            <person name="Shaw J."/>
            <person name="Wu H."/>
            <person name="Hsiao K."/>
            <person name="Chao Y."/>
            <person name="Chu M."/>
            <person name="Cheng C."/>
            <person name="Hour A."/>
            <person name="Lee P."/>
            <person name="Lin S."/>
            <person name="Lin Y."/>
            <person name="Liou J."/>
            <person name="Liu S."/>
            <person name="Hsing Y."/>
            <person name="Raghuvanshi S."/>
            <person name="Mohanty A."/>
            <person name="Bharti A.K."/>
            <person name="Gaur A."/>
            <person name="Gupta V."/>
            <person name="Kumar D."/>
            <person name="Ravi V."/>
            <person name="Vij S."/>
            <person name="Kapur A."/>
            <person name="Khurana P."/>
            <person name="Khurana P."/>
            <person name="Khurana J.P."/>
            <person name="Tyagi A.K."/>
            <person name="Gaikwad K."/>
            <person name="Singh A."/>
            <person name="Dalal V."/>
            <person name="Srivastava S."/>
            <person name="Dixit A."/>
            <person name="Pal A.K."/>
            <person name="Ghazi I.A."/>
            <person name="Yadav M."/>
            <person name="Pandit A."/>
            <person name="Bhargava A."/>
            <person name="Sureshbabu K."/>
            <person name="Batra K."/>
            <person name="Sharma T.R."/>
            <person name="Mohapatra T."/>
            <person name="Singh N.K."/>
            <person name="Messing J."/>
            <person name="Nelson A.B."/>
            <person name="Fuks G."/>
            <person name="Kavchok S."/>
            <person name="Keizer G."/>
            <person name="Linton E."/>
            <person name="Llaca V."/>
            <person name="Song R."/>
            <person name="Tanyolac B."/>
            <person name="Young S."/>
            <person name="Ho-Il K."/>
            <person name="Hahn J.H."/>
            <person name="Sangsakoo G."/>
            <person name="Vanavichit A."/>
            <person name="de Mattos Luiz.A.T."/>
            <person name="Zimmer P.D."/>
            <person name="Malone G."/>
            <person name="Dellagostin O."/>
            <person name="de Oliveira A.C."/>
            <person name="Bevan M."/>
            <person name="Bancroft I."/>
            <person name="Minx P."/>
            <person name="Cordum H."/>
            <person name="Wilson R."/>
            <person name="Cheng Z."/>
            <person name="Jin W."/>
            <person name="Jiang J."/>
            <person name="Leong S.A."/>
            <person name="Iwama H."/>
            <person name="Gojobori T."/>
            <person name="Itoh T."/>
            <person name="Niimura Y."/>
            <person name="Fujii Y."/>
            <person name="Habara T."/>
            <person name="Sakai H."/>
            <person name="Sato Y."/>
            <person name="Wilson G."/>
            <person name="Kumar K."/>
            <person name="McCouch S."/>
            <person name="Juretic N."/>
            <person name="Hoen D."/>
            <person name="Wright S."/>
            <person name="Bruskiewich R."/>
            <person name="Bureau T."/>
            <person name="Miyao A."/>
            <person name="Hirochika H."/>
            <person name="Nishikawa T."/>
            <person name="Kadowaki K."/>
            <person name="Sugiura M."/>
            <person name="Burr B."/>
            <person name="Sasaki T."/>
        </authorList>
    </citation>
    <scope>NUCLEOTIDE SEQUENCE [LARGE SCALE GENOMIC DNA]</scope>
    <source>
        <strain evidence="3">cv. Nipponbare</strain>
    </source>
</reference>